<dbReference type="Proteomes" id="UP000294489">
    <property type="component" value="Unassembled WGS sequence"/>
</dbReference>
<comment type="caution">
    <text evidence="1">The sequence shown here is derived from an EMBL/GenBank/DDBJ whole genome shotgun (WGS) entry which is preliminary data.</text>
</comment>
<protein>
    <recommendedName>
        <fullName evidence="3">Replication initiator protein A</fullName>
    </recommendedName>
</protein>
<gene>
    <name evidence="1" type="ORF">DFO67_1335</name>
</gene>
<organism evidence="1 2">
    <name type="scientific">Modicisalibacter xianhensis</name>
    <dbReference type="NCBI Taxonomy" id="442341"/>
    <lineage>
        <taxon>Bacteria</taxon>
        <taxon>Pseudomonadati</taxon>
        <taxon>Pseudomonadota</taxon>
        <taxon>Gammaproteobacteria</taxon>
        <taxon>Oceanospirillales</taxon>
        <taxon>Halomonadaceae</taxon>
        <taxon>Modicisalibacter</taxon>
    </lineage>
</organism>
<dbReference type="AlphaFoldDB" id="A0A4R8FDN6"/>
<name>A0A4R8FDN6_9GAMM</name>
<accession>A0A4R8FDN6</accession>
<evidence type="ECO:0000313" key="1">
    <source>
        <dbReference type="EMBL" id="TDX21848.1"/>
    </source>
</evidence>
<dbReference type="RefSeq" id="WP_134021352.1">
    <property type="nucleotide sequence ID" value="NZ_SOEC01000033.1"/>
</dbReference>
<reference evidence="1 2" key="1">
    <citation type="submission" date="2019-03" db="EMBL/GenBank/DDBJ databases">
        <title>Freshwater and sediment microbial communities from various areas in North America, analyzing microbe dynamics in response to fracking.</title>
        <authorList>
            <person name="Lamendella R."/>
        </authorList>
    </citation>
    <scope>NUCLEOTIDE SEQUENCE [LARGE SCALE GENOMIC DNA]</scope>
    <source>
        <strain evidence="1 2">6_TX</strain>
    </source>
</reference>
<sequence length="342" mass="40049">MAKKPGSDVINPSRQMQLFEILDSRDSEFSNTVELYDALPKYYWGEQRELDPASIRNPVITRHFKSRGAEYSVKISPAIIEREAKDGVLHSVLIYPGPREEIVEEVLRRYAVSGSGREINDEAGVVFTISQLRRELARQKHTFRYDEIKESLLVMQKAHLECRRLSGDTTESFSGTFLGRTYLTTRKDYLNSDENTKGFTTFHPLVTHSIRSLTFRLYSYQISMQIRSSLARYIYKRMSHYWTQASEHNPYEFKVVSYLEASPRGLSVRMKDNLRAIRNALDELKKRDVLQDYYLEPIKSKEDRRVTKDAEVRCYPHPTFIARMKRANHHQKQLRQQPDPAD</sequence>
<evidence type="ECO:0000313" key="2">
    <source>
        <dbReference type="Proteomes" id="UP000294489"/>
    </source>
</evidence>
<dbReference type="OrthoDB" id="7308176at2"/>
<dbReference type="EMBL" id="SOEC01000033">
    <property type="protein sequence ID" value="TDX21848.1"/>
    <property type="molecule type" value="Genomic_DNA"/>
</dbReference>
<proteinExistence type="predicted"/>
<evidence type="ECO:0008006" key="3">
    <source>
        <dbReference type="Google" id="ProtNLM"/>
    </source>
</evidence>